<reference evidence="2 3" key="1">
    <citation type="submission" date="2013-08" db="EMBL/GenBank/DDBJ databases">
        <authorList>
            <person name="Durkin A.S."/>
            <person name="Haft D.R."/>
            <person name="McCorrison J."/>
            <person name="Torralba M."/>
            <person name="Gillis M."/>
            <person name="Haft D.H."/>
            <person name="Methe B."/>
            <person name="Sutton G."/>
            <person name="Nelson K.E."/>
        </authorList>
    </citation>
    <scope>NUCLEOTIDE SEQUENCE [LARGE SCALE GENOMIC DNA]</scope>
    <source>
        <strain evidence="2 3">F0195</strain>
    </source>
</reference>
<evidence type="ECO:0000256" key="1">
    <source>
        <dbReference type="SAM" id="MobiDB-lite"/>
    </source>
</evidence>
<comment type="caution">
    <text evidence="2">The sequence shown here is derived from an EMBL/GenBank/DDBJ whole genome shotgun (WGS) entry which is preliminary data.</text>
</comment>
<dbReference type="Proteomes" id="UP000016638">
    <property type="component" value="Unassembled WGS sequence"/>
</dbReference>
<gene>
    <name evidence="2" type="ORF">HMPREF1316_1789</name>
</gene>
<feature type="region of interest" description="Disordered" evidence="1">
    <location>
        <begin position="1"/>
        <end position="29"/>
    </location>
</feature>
<dbReference type="AlphaFoldDB" id="U2T4D7"/>
<proteinExistence type="predicted"/>
<sequence>MERADAKNGAGLDDDGHKDTMNSDAHGALAGSVQNAAGLAGISAR</sequence>
<keyword evidence="3" id="KW-1185">Reference proteome</keyword>
<name>U2T4D7_9ACTN</name>
<evidence type="ECO:0000313" key="2">
    <source>
        <dbReference type="EMBL" id="ERL07914.1"/>
    </source>
</evidence>
<dbReference type="STRING" id="1125712.HMPREF1316_1789"/>
<accession>U2T4D7</accession>
<protein>
    <submittedName>
        <fullName evidence="2">Uncharacterized protein</fullName>
    </submittedName>
</protein>
<organism evidence="2 3">
    <name type="scientific">Olsenella profusa F0195</name>
    <dbReference type="NCBI Taxonomy" id="1125712"/>
    <lineage>
        <taxon>Bacteria</taxon>
        <taxon>Bacillati</taxon>
        <taxon>Actinomycetota</taxon>
        <taxon>Coriobacteriia</taxon>
        <taxon>Coriobacteriales</taxon>
        <taxon>Atopobiaceae</taxon>
        <taxon>Olsenella</taxon>
    </lineage>
</organism>
<evidence type="ECO:0000313" key="3">
    <source>
        <dbReference type="Proteomes" id="UP000016638"/>
    </source>
</evidence>
<dbReference type="EMBL" id="AWEZ01000050">
    <property type="protein sequence ID" value="ERL07914.1"/>
    <property type="molecule type" value="Genomic_DNA"/>
</dbReference>